<evidence type="ECO:0000256" key="3">
    <source>
        <dbReference type="ARBA" id="ARBA00007857"/>
    </source>
</evidence>
<evidence type="ECO:0000256" key="1">
    <source>
        <dbReference type="ARBA" id="ARBA00004123"/>
    </source>
</evidence>
<dbReference type="Pfam" id="PF00153">
    <property type="entry name" value="Mito_carr"/>
    <property type="match status" value="2"/>
</dbReference>
<keyword evidence="16" id="KW-1185">Reference proteome</keyword>
<reference evidence="15" key="1">
    <citation type="submission" date="2020-05" db="EMBL/GenBank/DDBJ databases">
        <title>Phylogenomic resolution of chytrid fungi.</title>
        <authorList>
            <person name="Stajich J.E."/>
            <person name="Amses K."/>
            <person name="Simmons R."/>
            <person name="Seto K."/>
            <person name="Myers J."/>
            <person name="Bonds A."/>
            <person name="Quandt C.A."/>
            <person name="Barry K."/>
            <person name="Liu P."/>
            <person name="Grigoriev I."/>
            <person name="Longcore J.E."/>
            <person name="James T.Y."/>
        </authorList>
    </citation>
    <scope>NUCLEOTIDE SEQUENCE</scope>
    <source>
        <strain evidence="15">JEL0476</strain>
    </source>
</reference>
<evidence type="ECO:0000256" key="2">
    <source>
        <dbReference type="ARBA" id="ARBA00004141"/>
    </source>
</evidence>
<feature type="repeat" description="Solcar" evidence="9">
    <location>
        <begin position="74"/>
        <end position="172"/>
    </location>
</feature>
<dbReference type="Pfam" id="PF11732">
    <property type="entry name" value="Thoc2"/>
    <property type="match status" value="1"/>
</dbReference>
<feature type="domain" description="THO complex subunit 2 N-terminal" evidence="14">
    <location>
        <begin position="176"/>
        <end position="751"/>
    </location>
</feature>
<evidence type="ECO:0000259" key="12">
    <source>
        <dbReference type="Pfam" id="PF11262"/>
    </source>
</evidence>
<sequence>MVNAIRFAVQGKDKVYKGMCSAFLQIRREEGVKGFYRGLSPALYQIIPYMGIMFSTQNVLKRNLEHRNFSIFRKYGLNDLISGGFAGIISKTLVMPFDVVRKRLQVQGPTLNQYVINNIPIIPNGLNFVSTTVSIVKGEGILALYKGLIPGMTINVEFKKVRFATVSQTQLNTNQKSSDLYYVGPGDIYDSKCFASILTDCVWFLDLEFENETPDIKTNFLNILKELLGIDKDRKSKMLNINLLISRLESETLFDLQLIPKSGDKEKSIRDFSKKGVRQNTKEESEGYSKLITELFSNLPPTPEILYPKGKYFDGTDTNPFHAREKFVEERIDIVLRNITVLIGYFDLDPNRVLDVILDVFAANITEHYDFFLLLLEKSPWNSKNLDLKQKSASNVAQILGFKFSYYNSSDVTLSTPTQLYWVAALLMKHRLLSLDDLYLHLGPSDESLEEELTEFLANLKEKEKDAGNPNFVRLDGVLSDDTITEKKDEAKVEKPSPHAKKNLYNQKAGITMSLLALGLFPEARTIIMRLPDLPRIYPEIADNLARLSHEIFETIYSEIRPKLKNNEVSDASSSQPSLLDFQLSIPVFNFKKNYWKFEDKVLTGKKFYPPQSHFFFKNWRDGLPRPSTWEQTFSYIKAILGMLGFNLSRDINLLIKIIRLGRAHLELFQDEKIKNEWLILISNYILPAYSGVRENLGLGEELFKLLKIFPFQTRFALYGEWGSNDLPELQLEKVGTIRDTKYILKRIGIEKDRLKESGRLISKLVHSNPLVAFNLILTHMQSYDNQIQTVVDCLKYLSEFDFDVLSFSVLSSLSSAEKSKNKVDSSGTIFSKWLNNLSLFCGQLYKSKPMELKSLLRFIFNQLTKMEIFDLIILQNLIQDMSGLRILSGDISLQQKVCLEGGDYLREFGFLPSLDFKKQGIKQFTKCLLETEILQPLVIIMAQLRKKLVFEGNGDLKGIGWEFDHVHTTLLQFCNFISNPNHLDPSEFSKSFTSIEELCLKYKIEPEVAFFILRPKLNYLIKNFHETSSINDESMEVGELSPDSPGIQLDVHVENESSTEVWQKGLKDVINLVTKILPIEVWKSLSPHFYVTFWQLSLEDIGTNYREKYITEIDILEKKFQLLKENAKRDKKRRPKDCLWLNKLKKELVIHENHVANVLQRLQNEKDSWLTNSENCHTHFLQYCIFPRCIFSPADALYTAKFTKLLHKLGTLNFSTIFLYDKIFNQENLTATIFSCTEFEAKNYGIFLAETLKTLHEWNSNKSRYNEECNNLPGFIKKFKASKEPLENIEDDILKWNEFKKLYIKWGTMLQMAFVSSIESGEYMQIRNAFLVLNLVKDYFPSRSDHGGKIEMAVKKVEDTETRGDLKNVALLYGGILRKMKPDWEKVVPRISSINFNEYSTNSAKNQTLEAKDVIMEDFKQDSTNDSMGMEPSMSKSRITEVEKKDKVKDRSVDRKSELNKALESPGKRERNESKDRKSGRDRSEKSSKDRERDRHERESDRDKNRIDREKKREAEKRDSEKRDIEKRDNDKREIEKRHSEKRDDTNSRGGRDRDSKRDRDHNEDKYPHISVAKSSSQTSLRVSSPPGYHSSKSPQRTVSSRERELSLREKEEKEMMRRHKFAEPKIRSAIDVANKIAESNSKRELENFEKKNNLEPGEVQSDSEVKLVNPSKTGGILSRLGDRESNSSSSNSHRDDERSVSRKRDRSSEENGRPSESLIKGSSKSREDSKRRNEDEKSKKLKLDEKEKDFFNDRKSLKDRIGEVTKSFDDRRRK</sequence>
<feature type="compositionally biased region" description="Basic and acidic residues" evidence="11">
    <location>
        <begin position="1642"/>
        <end position="1655"/>
    </location>
</feature>
<comment type="caution">
    <text evidence="15">The sequence shown here is derived from an EMBL/GenBank/DDBJ whole genome shotgun (WGS) entry which is preliminary data.</text>
</comment>
<dbReference type="GO" id="GO:0006397">
    <property type="term" value="P:mRNA processing"/>
    <property type="evidence" value="ECO:0007669"/>
    <property type="project" value="InterPro"/>
</dbReference>
<dbReference type="InterPro" id="IPR023395">
    <property type="entry name" value="MCP_dom_sf"/>
</dbReference>
<feature type="compositionally biased region" description="Basic and acidic residues" evidence="11">
    <location>
        <begin position="1601"/>
        <end position="1630"/>
    </location>
</feature>
<dbReference type="PROSITE" id="PS50920">
    <property type="entry name" value="SOLCAR"/>
    <property type="match status" value="2"/>
</dbReference>
<dbReference type="InterPro" id="IPR021726">
    <property type="entry name" value="THO_THOC2_N"/>
</dbReference>
<feature type="compositionally biased region" description="Basic and acidic residues" evidence="11">
    <location>
        <begin position="1694"/>
        <end position="1715"/>
    </location>
</feature>
<dbReference type="GO" id="GO:0006406">
    <property type="term" value="P:mRNA export from nucleus"/>
    <property type="evidence" value="ECO:0007669"/>
    <property type="project" value="InterPro"/>
</dbReference>
<keyword evidence="5 9" id="KW-0812">Transmembrane</keyword>
<feature type="domain" description="THO complex subunitTHOC2 N-terminal" evidence="13">
    <location>
        <begin position="762"/>
        <end position="839"/>
    </location>
</feature>
<dbReference type="GO" id="GO:0016020">
    <property type="term" value="C:membrane"/>
    <property type="evidence" value="ECO:0007669"/>
    <property type="project" value="UniProtKB-SubCell"/>
</dbReference>
<evidence type="ECO:0000259" key="13">
    <source>
        <dbReference type="Pfam" id="PF11732"/>
    </source>
</evidence>
<evidence type="ECO:0000256" key="5">
    <source>
        <dbReference type="ARBA" id="ARBA00022692"/>
    </source>
</evidence>
<accession>A0AAD5TZC0</accession>
<evidence type="ECO:0000313" key="16">
    <source>
        <dbReference type="Proteomes" id="UP001211065"/>
    </source>
</evidence>
<dbReference type="GO" id="GO:0003729">
    <property type="term" value="F:mRNA binding"/>
    <property type="evidence" value="ECO:0007669"/>
    <property type="project" value="TreeGrafter"/>
</dbReference>
<keyword evidence="8" id="KW-0539">Nucleus</keyword>
<dbReference type="InterPro" id="IPR032302">
    <property type="entry name" value="THOC2_N"/>
</dbReference>
<dbReference type="InterPro" id="IPR040007">
    <property type="entry name" value="Tho2"/>
</dbReference>
<evidence type="ECO:0000256" key="10">
    <source>
        <dbReference type="SAM" id="Coils"/>
    </source>
</evidence>
<feature type="compositionally biased region" description="Basic and acidic residues" evidence="11">
    <location>
        <begin position="1439"/>
        <end position="1569"/>
    </location>
</feature>
<dbReference type="InterPro" id="IPR021418">
    <property type="entry name" value="THO_THOC2_C"/>
</dbReference>
<evidence type="ECO:0000256" key="11">
    <source>
        <dbReference type="SAM" id="MobiDB-lite"/>
    </source>
</evidence>
<dbReference type="InterPro" id="IPR018108">
    <property type="entry name" value="MCP_transmembrane"/>
</dbReference>
<feature type="domain" description="THO complex subunitTHOC2 C-terminal" evidence="12">
    <location>
        <begin position="1083"/>
        <end position="1374"/>
    </location>
</feature>
<dbReference type="Pfam" id="PF16134">
    <property type="entry name" value="THOC2_N"/>
    <property type="match status" value="1"/>
</dbReference>
<evidence type="ECO:0000313" key="15">
    <source>
        <dbReference type="EMBL" id="KAJ3217345.1"/>
    </source>
</evidence>
<feature type="region of interest" description="Disordered" evidence="11">
    <location>
        <begin position="1423"/>
        <end position="1776"/>
    </location>
</feature>
<evidence type="ECO:0000256" key="9">
    <source>
        <dbReference type="PROSITE-ProRule" id="PRU00282"/>
    </source>
</evidence>
<dbReference type="Proteomes" id="UP001211065">
    <property type="component" value="Unassembled WGS sequence"/>
</dbReference>
<dbReference type="EMBL" id="JADGJW010000431">
    <property type="protein sequence ID" value="KAJ3217345.1"/>
    <property type="molecule type" value="Genomic_DNA"/>
</dbReference>
<name>A0AAD5TZC0_9FUNG</name>
<dbReference type="PANTHER" id="PTHR21597">
    <property type="entry name" value="THO2 PROTEIN"/>
    <property type="match status" value="1"/>
</dbReference>
<evidence type="ECO:0000256" key="6">
    <source>
        <dbReference type="ARBA" id="ARBA00022989"/>
    </source>
</evidence>
<dbReference type="SUPFAM" id="SSF103506">
    <property type="entry name" value="Mitochondrial carrier"/>
    <property type="match status" value="1"/>
</dbReference>
<evidence type="ECO:0000256" key="8">
    <source>
        <dbReference type="ARBA" id="ARBA00023242"/>
    </source>
</evidence>
<feature type="compositionally biased region" description="Polar residues" evidence="11">
    <location>
        <begin position="1574"/>
        <end position="1584"/>
    </location>
</feature>
<dbReference type="GO" id="GO:0000445">
    <property type="term" value="C:THO complex part of transcription export complex"/>
    <property type="evidence" value="ECO:0007669"/>
    <property type="project" value="TreeGrafter"/>
</dbReference>
<evidence type="ECO:0000256" key="7">
    <source>
        <dbReference type="ARBA" id="ARBA00023136"/>
    </source>
</evidence>
<organism evidence="15 16">
    <name type="scientific">Clydaea vesicula</name>
    <dbReference type="NCBI Taxonomy" id="447962"/>
    <lineage>
        <taxon>Eukaryota</taxon>
        <taxon>Fungi</taxon>
        <taxon>Fungi incertae sedis</taxon>
        <taxon>Chytridiomycota</taxon>
        <taxon>Chytridiomycota incertae sedis</taxon>
        <taxon>Chytridiomycetes</taxon>
        <taxon>Lobulomycetales</taxon>
        <taxon>Lobulomycetaceae</taxon>
        <taxon>Clydaea</taxon>
    </lineage>
</organism>
<proteinExistence type="inferred from homology"/>
<protein>
    <recommendedName>
        <fullName evidence="4">THO complex subunit 2</fullName>
    </recommendedName>
</protein>
<comment type="similarity">
    <text evidence="3">Belongs to the THOC2 family.</text>
</comment>
<keyword evidence="7 9" id="KW-0472">Membrane</keyword>
<evidence type="ECO:0000259" key="14">
    <source>
        <dbReference type="Pfam" id="PF16134"/>
    </source>
</evidence>
<keyword evidence="6" id="KW-1133">Transmembrane helix</keyword>
<feature type="repeat" description="Solcar" evidence="9">
    <location>
        <begin position="1"/>
        <end position="63"/>
    </location>
</feature>
<keyword evidence="10" id="KW-0175">Coiled coil</keyword>
<feature type="compositionally biased region" description="Basic and acidic residues" evidence="11">
    <location>
        <begin position="1726"/>
        <end position="1776"/>
    </location>
</feature>
<gene>
    <name evidence="15" type="primary">THOC2</name>
    <name evidence="15" type="ORF">HK099_005510</name>
</gene>
<dbReference type="Gene3D" id="1.50.40.10">
    <property type="entry name" value="Mitochondrial carrier domain"/>
    <property type="match status" value="1"/>
</dbReference>
<feature type="coiled-coil region" evidence="10">
    <location>
        <begin position="1107"/>
        <end position="1162"/>
    </location>
</feature>
<evidence type="ECO:0000256" key="4">
    <source>
        <dbReference type="ARBA" id="ARBA00019596"/>
    </source>
</evidence>
<dbReference type="PANTHER" id="PTHR21597:SF0">
    <property type="entry name" value="THO COMPLEX SUBUNIT 2"/>
    <property type="match status" value="1"/>
</dbReference>
<dbReference type="Pfam" id="PF11262">
    <property type="entry name" value="Tho2"/>
    <property type="match status" value="1"/>
</dbReference>
<comment type="subcellular location">
    <subcellularLocation>
        <location evidence="2">Membrane</location>
        <topology evidence="2">Multi-pass membrane protein</topology>
    </subcellularLocation>
    <subcellularLocation>
        <location evidence="1">Nucleus</location>
    </subcellularLocation>
</comment>